<feature type="signal peptide" evidence="4">
    <location>
        <begin position="1"/>
        <end position="30"/>
    </location>
</feature>
<dbReference type="Gene3D" id="2.60.40.10">
    <property type="entry name" value="Immunoglobulins"/>
    <property type="match status" value="1"/>
</dbReference>
<feature type="chain" id="PRO_5042083410" description="Major sperm protein" evidence="4">
    <location>
        <begin position="31"/>
        <end position="338"/>
    </location>
</feature>
<dbReference type="PROSITE" id="PS50202">
    <property type="entry name" value="MSP"/>
    <property type="match status" value="1"/>
</dbReference>
<dbReference type="InterPro" id="IPR008962">
    <property type="entry name" value="PapD-like_sf"/>
</dbReference>
<feature type="domain" description="MSP" evidence="5">
    <location>
        <begin position="204"/>
        <end position="338"/>
    </location>
</feature>
<dbReference type="WBParaSite" id="MBELARI_LOCUS5094.2">
    <property type="protein sequence ID" value="MBELARI_LOCUS5094.2"/>
    <property type="gene ID" value="MBELARI_LOCUS5094"/>
</dbReference>
<evidence type="ECO:0000313" key="6">
    <source>
        <dbReference type="Proteomes" id="UP000887575"/>
    </source>
</evidence>
<name>A0AAF3FDP8_9BILA</name>
<keyword evidence="4" id="KW-0732">Signal</keyword>
<dbReference type="InterPro" id="IPR013783">
    <property type="entry name" value="Ig-like_fold"/>
</dbReference>
<organism evidence="6 7">
    <name type="scientific">Mesorhabditis belari</name>
    <dbReference type="NCBI Taxonomy" id="2138241"/>
    <lineage>
        <taxon>Eukaryota</taxon>
        <taxon>Metazoa</taxon>
        <taxon>Ecdysozoa</taxon>
        <taxon>Nematoda</taxon>
        <taxon>Chromadorea</taxon>
        <taxon>Rhabditida</taxon>
        <taxon>Rhabditina</taxon>
        <taxon>Rhabditomorpha</taxon>
        <taxon>Rhabditoidea</taxon>
        <taxon>Rhabditidae</taxon>
        <taxon>Mesorhabditinae</taxon>
        <taxon>Mesorhabditis</taxon>
    </lineage>
</organism>
<proteinExistence type="predicted"/>
<evidence type="ECO:0000313" key="7">
    <source>
        <dbReference type="WBParaSite" id="MBELARI_LOCUS5094.2"/>
    </source>
</evidence>
<dbReference type="Proteomes" id="UP000887575">
    <property type="component" value="Unassembled WGS sequence"/>
</dbReference>
<dbReference type="AlphaFoldDB" id="A0AAF3FDP8"/>
<dbReference type="Pfam" id="PF00635">
    <property type="entry name" value="Motile_Sperm"/>
    <property type="match status" value="1"/>
</dbReference>
<evidence type="ECO:0000256" key="2">
    <source>
        <dbReference type="SAM" id="Coils"/>
    </source>
</evidence>
<evidence type="ECO:0000256" key="4">
    <source>
        <dbReference type="SAM" id="SignalP"/>
    </source>
</evidence>
<dbReference type="InterPro" id="IPR000535">
    <property type="entry name" value="MSP_dom"/>
</dbReference>
<protein>
    <recommendedName>
        <fullName evidence="1">Major sperm protein</fullName>
    </recommendedName>
</protein>
<feature type="coiled-coil region" evidence="2">
    <location>
        <begin position="162"/>
        <end position="192"/>
    </location>
</feature>
<feature type="compositionally biased region" description="Low complexity" evidence="3">
    <location>
        <begin position="116"/>
        <end position="127"/>
    </location>
</feature>
<sequence>MDFMQIFTIIAFLCTPLLLMCSKKRKIVEAEEEDGGERLLAGKSGKSKERRVKKSMGNQLLAARTKKSKMVTAKVIKSKKKVNGSKEQRNRPFGGQNKARGQRSNLKTRTQVANKPSTTSATPMSPSLNEPKKTSVVVRAKESAMSPQTVFEMFENSPSLANTQLLNLNELFRRKEEALEKEKLQRSKMMEEIDEIYRSPERDEINLVPDLLNNPNLYSPVKANPEKVLWSQGMKTFELRLLNTNYAIRAFKMRCTDNSIFQIDPVFGYVEGIETKKPFIVKVTVKKPLTTQQSIKVESIEVEGGNVEPVIPPCDAFKAKDIRDRQFTIVQVIPPPHS</sequence>
<accession>A0AAF3FDP8</accession>
<evidence type="ECO:0000256" key="1">
    <source>
        <dbReference type="RuleBase" id="RU003425"/>
    </source>
</evidence>
<feature type="region of interest" description="Disordered" evidence="3">
    <location>
        <begin position="32"/>
        <end position="55"/>
    </location>
</feature>
<keyword evidence="6" id="KW-1185">Reference proteome</keyword>
<feature type="compositionally biased region" description="Polar residues" evidence="3">
    <location>
        <begin position="102"/>
        <end position="115"/>
    </location>
</feature>
<keyword evidence="1" id="KW-0206">Cytoskeleton</keyword>
<reference evidence="7" key="1">
    <citation type="submission" date="2024-02" db="UniProtKB">
        <authorList>
            <consortium name="WormBaseParasite"/>
        </authorList>
    </citation>
    <scope>IDENTIFICATION</scope>
</reference>
<keyword evidence="1" id="KW-0963">Cytoplasm</keyword>
<comment type="function">
    <text evidence="1">Central component in molecular interactions underlying sperm crawling. Forms an extensive filament system that extends from sperm villipoda, along the leading edge of the pseudopod.</text>
</comment>
<dbReference type="SUPFAM" id="SSF49354">
    <property type="entry name" value="PapD-like"/>
    <property type="match status" value="1"/>
</dbReference>
<evidence type="ECO:0000259" key="5">
    <source>
        <dbReference type="PROSITE" id="PS50202"/>
    </source>
</evidence>
<feature type="region of interest" description="Disordered" evidence="3">
    <location>
        <begin position="75"/>
        <end position="136"/>
    </location>
</feature>
<keyword evidence="2" id="KW-0175">Coiled coil</keyword>
<evidence type="ECO:0000256" key="3">
    <source>
        <dbReference type="SAM" id="MobiDB-lite"/>
    </source>
</evidence>